<sequence>MLSRKYVIGLQPLLWSIFLVLLLYTILPTLTVRLLGLWVYKKKVARDGIALTFDDGPDPDFTPQLLDILSKYQIIATFFVLGSKAEKYPELIQRIHHEGHLIGIHNYVHWTNACMTPQKVRKQLKDSVAAIENIIGVTPIYYRPPWGIINVFDLFLVHRFRLVFWSLMVTDWRSHGGTERIKSKLLAKLQSNQIIVLHDSGQTFGANRDAPHYMLDALDAFLEICTLRRVTFLRIDTYLHLLQFKKRAPSRRTKKFLIFIWLKWERVFHWLFNIRPIDVDNQIFYSRVRKYHGKTIQLGSGEELNSGDLVIELHFNNEKLHQLITESDSMFQLAVQMKQAVKSFMPTLTQHVHFIPEKVKAIYGITMIHRGSKQLGFTLTELPKGIFSRVTQFYLKLLLCLLHPNGRDRLKMKSELLSPRIATISTQELCKKYAVSVELIAISEHAVPIS</sequence>
<dbReference type="Pfam" id="PF01522">
    <property type="entry name" value="Polysacc_deac_1"/>
    <property type="match status" value="1"/>
</dbReference>
<dbReference type="PANTHER" id="PTHR10587">
    <property type="entry name" value="GLYCOSYL TRANSFERASE-RELATED"/>
    <property type="match status" value="1"/>
</dbReference>
<gene>
    <name evidence="3" type="ORF">GC096_33255</name>
</gene>
<dbReference type="Proteomes" id="UP000653578">
    <property type="component" value="Unassembled WGS sequence"/>
</dbReference>
<dbReference type="InterPro" id="IPR002509">
    <property type="entry name" value="NODB_dom"/>
</dbReference>
<dbReference type="SUPFAM" id="SSF88713">
    <property type="entry name" value="Glycoside hydrolase/deacetylase"/>
    <property type="match status" value="1"/>
</dbReference>
<feature type="transmembrane region" description="Helical" evidence="1">
    <location>
        <begin position="12"/>
        <end position="36"/>
    </location>
</feature>
<comment type="caution">
    <text evidence="3">The sequence shown here is derived from an EMBL/GenBank/DDBJ whole genome shotgun (WGS) entry which is preliminary data.</text>
</comment>
<dbReference type="CDD" id="cd10959">
    <property type="entry name" value="CE4_NodB_like_3"/>
    <property type="match status" value="1"/>
</dbReference>
<dbReference type="EMBL" id="WHNY01000082">
    <property type="protein sequence ID" value="NOU68888.1"/>
    <property type="molecule type" value="Genomic_DNA"/>
</dbReference>
<dbReference type="PANTHER" id="PTHR10587:SF137">
    <property type="entry name" value="4-DEOXY-4-FORMAMIDO-L-ARABINOSE-PHOSPHOUNDECAPRENOL DEFORMYLASE ARND-RELATED"/>
    <property type="match status" value="1"/>
</dbReference>
<dbReference type="Pfam" id="PF22790">
    <property type="entry name" value="YkoP"/>
    <property type="match status" value="1"/>
</dbReference>
<evidence type="ECO:0000256" key="1">
    <source>
        <dbReference type="SAM" id="Phobius"/>
    </source>
</evidence>
<name>A0ABX1XM11_9BACL</name>
<evidence type="ECO:0000313" key="3">
    <source>
        <dbReference type="EMBL" id="NOU68888.1"/>
    </source>
</evidence>
<reference evidence="3 4" key="1">
    <citation type="submission" date="2019-10" db="EMBL/GenBank/DDBJ databases">
        <title>Description of Paenibacillus humi sp. nov.</title>
        <authorList>
            <person name="Carlier A."/>
            <person name="Qi S."/>
        </authorList>
    </citation>
    <scope>NUCLEOTIDE SEQUENCE [LARGE SCALE GENOMIC DNA]</scope>
    <source>
        <strain evidence="3 4">LMG 31461</strain>
    </source>
</reference>
<dbReference type="InterPro" id="IPR011330">
    <property type="entry name" value="Glyco_hydro/deAcase_b/a-brl"/>
</dbReference>
<keyword evidence="1" id="KW-0812">Transmembrane</keyword>
<keyword evidence="1" id="KW-1133">Transmembrane helix</keyword>
<protein>
    <submittedName>
        <fullName evidence="3">Polysaccharide deacetylase family protein</fullName>
    </submittedName>
</protein>
<organism evidence="3 4">
    <name type="scientific">Paenibacillus plantarum</name>
    <dbReference type="NCBI Taxonomy" id="2654975"/>
    <lineage>
        <taxon>Bacteria</taxon>
        <taxon>Bacillati</taxon>
        <taxon>Bacillota</taxon>
        <taxon>Bacilli</taxon>
        <taxon>Bacillales</taxon>
        <taxon>Paenibacillaceae</taxon>
        <taxon>Paenibacillus</taxon>
    </lineage>
</organism>
<evidence type="ECO:0000313" key="4">
    <source>
        <dbReference type="Proteomes" id="UP000653578"/>
    </source>
</evidence>
<evidence type="ECO:0000259" key="2">
    <source>
        <dbReference type="PROSITE" id="PS51677"/>
    </source>
</evidence>
<keyword evidence="4" id="KW-1185">Reference proteome</keyword>
<proteinExistence type="predicted"/>
<dbReference type="InterPro" id="IPR050248">
    <property type="entry name" value="Polysacc_deacetylase_ArnD"/>
</dbReference>
<dbReference type="Gene3D" id="3.20.20.370">
    <property type="entry name" value="Glycoside hydrolase/deacetylase"/>
    <property type="match status" value="1"/>
</dbReference>
<keyword evidence="1" id="KW-0472">Membrane</keyword>
<feature type="domain" description="NodB homology" evidence="2">
    <location>
        <begin position="47"/>
        <end position="233"/>
    </location>
</feature>
<accession>A0ABX1XM11</accession>
<dbReference type="PROSITE" id="PS51677">
    <property type="entry name" value="NODB"/>
    <property type="match status" value="1"/>
</dbReference>
<dbReference type="InterPro" id="IPR054467">
    <property type="entry name" value="YkoP-like_dom"/>
</dbReference>